<evidence type="ECO:0000313" key="6">
    <source>
        <dbReference type="EMBL" id="GLL07303.1"/>
    </source>
</evidence>
<dbReference type="RefSeq" id="WP_261959821.1">
    <property type="nucleotide sequence ID" value="NZ_BAAAXA010000001.1"/>
</dbReference>
<evidence type="ECO:0000313" key="7">
    <source>
        <dbReference type="Proteomes" id="UP001143480"/>
    </source>
</evidence>
<dbReference type="PANTHER" id="PTHR43847">
    <property type="entry name" value="BLL3993 PROTEIN"/>
    <property type="match status" value="1"/>
</dbReference>
<dbReference type="InterPro" id="IPR007318">
    <property type="entry name" value="Phopholipid_MeTrfase"/>
</dbReference>
<keyword evidence="2 5" id="KW-0812">Transmembrane</keyword>
<accession>A0A9W6NSA9</accession>
<proteinExistence type="predicted"/>
<reference evidence="6" key="1">
    <citation type="journal article" date="2014" name="Int. J. Syst. Evol. Microbiol.">
        <title>Complete genome sequence of Corynebacterium casei LMG S-19264T (=DSM 44701T), isolated from a smear-ripened cheese.</title>
        <authorList>
            <consortium name="US DOE Joint Genome Institute (JGI-PGF)"/>
            <person name="Walter F."/>
            <person name="Albersmeier A."/>
            <person name="Kalinowski J."/>
            <person name="Ruckert C."/>
        </authorList>
    </citation>
    <scope>NUCLEOTIDE SEQUENCE</scope>
    <source>
        <strain evidence="6">VKM Ac-1321</strain>
    </source>
</reference>
<reference evidence="6" key="2">
    <citation type="submission" date="2023-01" db="EMBL/GenBank/DDBJ databases">
        <authorList>
            <person name="Sun Q."/>
            <person name="Evtushenko L."/>
        </authorList>
    </citation>
    <scope>NUCLEOTIDE SEQUENCE</scope>
    <source>
        <strain evidence="6">VKM Ac-1321</strain>
    </source>
</reference>
<dbReference type="InterPro" id="IPR052527">
    <property type="entry name" value="Metal_cation-efflux_comp"/>
</dbReference>
<dbReference type="GO" id="GO:0012505">
    <property type="term" value="C:endomembrane system"/>
    <property type="evidence" value="ECO:0007669"/>
    <property type="project" value="UniProtKB-SubCell"/>
</dbReference>
<feature type="transmembrane region" description="Helical" evidence="5">
    <location>
        <begin position="114"/>
        <end position="130"/>
    </location>
</feature>
<evidence type="ECO:0008006" key="8">
    <source>
        <dbReference type="Google" id="ProtNLM"/>
    </source>
</evidence>
<gene>
    <name evidence="6" type="ORF">GCM10017581_090550</name>
</gene>
<evidence type="ECO:0000256" key="4">
    <source>
        <dbReference type="ARBA" id="ARBA00023136"/>
    </source>
</evidence>
<keyword evidence="7" id="KW-1185">Reference proteome</keyword>
<evidence type="ECO:0000256" key="3">
    <source>
        <dbReference type="ARBA" id="ARBA00022989"/>
    </source>
</evidence>
<feature type="transmembrane region" description="Helical" evidence="5">
    <location>
        <begin position="85"/>
        <end position="108"/>
    </location>
</feature>
<organism evidence="6 7">
    <name type="scientific">Dactylosporangium matsuzakiense</name>
    <dbReference type="NCBI Taxonomy" id="53360"/>
    <lineage>
        <taxon>Bacteria</taxon>
        <taxon>Bacillati</taxon>
        <taxon>Actinomycetota</taxon>
        <taxon>Actinomycetes</taxon>
        <taxon>Micromonosporales</taxon>
        <taxon>Micromonosporaceae</taxon>
        <taxon>Dactylosporangium</taxon>
    </lineage>
</organism>
<dbReference type="PANTHER" id="PTHR43847:SF1">
    <property type="entry name" value="BLL3993 PROTEIN"/>
    <property type="match status" value="1"/>
</dbReference>
<dbReference type="Gene3D" id="1.20.120.1630">
    <property type="match status" value="1"/>
</dbReference>
<feature type="transmembrane region" description="Helical" evidence="5">
    <location>
        <begin position="12"/>
        <end position="33"/>
    </location>
</feature>
<dbReference type="EMBL" id="BSFP01000091">
    <property type="protein sequence ID" value="GLL07303.1"/>
    <property type="molecule type" value="Genomic_DNA"/>
</dbReference>
<evidence type="ECO:0000256" key="5">
    <source>
        <dbReference type="SAM" id="Phobius"/>
    </source>
</evidence>
<protein>
    <recommendedName>
        <fullName evidence="8">Protein-S-isoprenylcysteine O-methyltransferase Ste14</fullName>
    </recommendedName>
</protein>
<dbReference type="AlphaFoldDB" id="A0A9W6NSA9"/>
<comment type="caution">
    <text evidence="6">The sequence shown here is derived from an EMBL/GenBank/DDBJ whole genome shotgun (WGS) entry which is preliminary data.</text>
</comment>
<dbReference type="Proteomes" id="UP001143480">
    <property type="component" value="Unassembled WGS sequence"/>
</dbReference>
<keyword evidence="4 5" id="KW-0472">Membrane</keyword>
<evidence type="ECO:0000256" key="1">
    <source>
        <dbReference type="ARBA" id="ARBA00004127"/>
    </source>
</evidence>
<dbReference type="Pfam" id="PF04191">
    <property type="entry name" value="PEMT"/>
    <property type="match status" value="1"/>
</dbReference>
<feature type="transmembrane region" description="Helical" evidence="5">
    <location>
        <begin position="39"/>
        <end position="64"/>
    </location>
</feature>
<sequence>MRRTHPRWRQALAWSLVTVQGVLLAALVLVPGGRGLTTPWWLVAGATAMIVAASFLALAGALRLGAGLTASPLPSDVARLRTGGVYAYVRHPIYTALLLGGAGVVLLAARPARIWVWLALLVLLWSKTLLEERALTVRFPDYAAYVARTPRLVPDLLRRLRPNRADLRGPRI</sequence>
<keyword evidence="3 5" id="KW-1133">Transmembrane helix</keyword>
<name>A0A9W6NSA9_9ACTN</name>
<evidence type="ECO:0000256" key="2">
    <source>
        <dbReference type="ARBA" id="ARBA00022692"/>
    </source>
</evidence>
<comment type="subcellular location">
    <subcellularLocation>
        <location evidence="1">Endomembrane system</location>
        <topology evidence="1">Multi-pass membrane protein</topology>
    </subcellularLocation>
</comment>